<dbReference type="EMBL" id="KZ819843">
    <property type="protein sequence ID" value="PWN51432.1"/>
    <property type="molecule type" value="Genomic_DNA"/>
</dbReference>
<keyword evidence="2" id="KW-1185">Reference proteome</keyword>
<proteinExistence type="predicted"/>
<protein>
    <submittedName>
        <fullName evidence="1">Uncharacterized protein</fullName>
    </submittedName>
</protein>
<accession>A0ACD0P083</accession>
<gene>
    <name evidence="1" type="ORF">IE53DRAFT_386172</name>
</gene>
<evidence type="ECO:0000313" key="1">
    <source>
        <dbReference type="EMBL" id="PWN51432.1"/>
    </source>
</evidence>
<sequence length="93" mass="10548">MDYGVSRGEVLEKVVEYLIYNTKYSQTSNDADIPDFQNRIPPEIALELLMAADFLDGKCERESVSSNFHSPFLPLPEWQDTNQSSGEMATELN</sequence>
<reference evidence="1 2" key="1">
    <citation type="journal article" date="2018" name="Mol. Biol. Evol.">
        <title>Broad Genomic Sampling Reveals a Smut Pathogenic Ancestry of the Fungal Clade Ustilaginomycotina.</title>
        <authorList>
            <person name="Kijpornyongpan T."/>
            <person name="Mondo S.J."/>
            <person name="Barry K."/>
            <person name="Sandor L."/>
            <person name="Lee J."/>
            <person name="Lipzen A."/>
            <person name="Pangilinan J."/>
            <person name="LaButti K."/>
            <person name="Hainaut M."/>
            <person name="Henrissat B."/>
            <person name="Grigoriev I.V."/>
            <person name="Spatafora J.W."/>
            <person name="Aime M.C."/>
        </authorList>
    </citation>
    <scope>NUCLEOTIDE SEQUENCE [LARGE SCALE GENOMIC DNA]</scope>
    <source>
        <strain evidence="1 2">SA 807</strain>
    </source>
</reference>
<organism evidence="1 2">
    <name type="scientific">Violaceomyces palustris</name>
    <dbReference type="NCBI Taxonomy" id="1673888"/>
    <lineage>
        <taxon>Eukaryota</taxon>
        <taxon>Fungi</taxon>
        <taxon>Dikarya</taxon>
        <taxon>Basidiomycota</taxon>
        <taxon>Ustilaginomycotina</taxon>
        <taxon>Ustilaginomycetes</taxon>
        <taxon>Violaceomycetales</taxon>
        <taxon>Violaceomycetaceae</taxon>
        <taxon>Violaceomyces</taxon>
    </lineage>
</organism>
<dbReference type="Proteomes" id="UP000245626">
    <property type="component" value="Unassembled WGS sequence"/>
</dbReference>
<evidence type="ECO:0000313" key="2">
    <source>
        <dbReference type="Proteomes" id="UP000245626"/>
    </source>
</evidence>
<name>A0ACD0P083_9BASI</name>